<dbReference type="GO" id="GO:0004252">
    <property type="term" value="F:serine-type endopeptidase activity"/>
    <property type="evidence" value="ECO:0007669"/>
    <property type="project" value="TreeGrafter"/>
</dbReference>
<dbReference type="Proteomes" id="UP001176961">
    <property type="component" value="Unassembled WGS sequence"/>
</dbReference>
<evidence type="ECO:0000313" key="5">
    <source>
        <dbReference type="Proteomes" id="UP001176961"/>
    </source>
</evidence>
<dbReference type="EMBL" id="CATQJL010000223">
    <property type="protein sequence ID" value="CAJ0596857.1"/>
    <property type="molecule type" value="Genomic_DNA"/>
</dbReference>
<gene>
    <name evidence="4" type="ORF">CYNAS_LOCUS8840</name>
</gene>
<feature type="domain" description="Peptidase S9 prolyl oligopeptidase catalytic" evidence="3">
    <location>
        <begin position="7"/>
        <end position="101"/>
    </location>
</feature>
<dbReference type="Pfam" id="PF00326">
    <property type="entry name" value="Peptidase_S9"/>
    <property type="match status" value="1"/>
</dbReference>
<proteinExistence type="predicted"/>
<evidence type="ECO:0000313" key="4">
    <source>
        <dbReference type="EMBL" id="CAJ0596857.1"/>
    </source>
</evidence>
<reference evidence="4" key="1">
    <citation type="submission" date="2023-07" db="EMBL/GenBank/DDBJ databases">
        <authorList>
            <consortium name="CYATHOMIX"/>
        </authorList>
    </citation>
    <scope>NUCLEOTIDE SEQUENCE</scope>
    <source>
        <strain evidence="4">N/A</strain>
    </source>
</reference>
<evidence type="ECO:0000259" key="3">
    <source>
        <dbReference type="Pfam" id="PF00326"/>
    </source>
</evidence>
<dbReference type="SUPFAM" id="SSF53474">
    <property type="entry name" value="alpha/beta-Hydrolases"/>
    <property type="match status" value="1"/>
</dbReference>
<sequence>MNMEKRLGGSPSTKEGRQLLESRSPLNFADKVTKPILIMQGANDPRVKQQESDQFVNELKKHNIPVTYVLYPDEGHGFRKERNVLAQYGFIEEFLHSCLGGAYEPYNPGQYGSSAIVKSRGFVFSNPHLNTAPFTRAADPSFMPPANNLNQPFIHFFFRII</sequence>
<dbReference type="InterPro" id="IPR001375">
    <property type="entry name" value="Peptidase_S9_cat"/>
</dbReference>
<keyword evidence="1" id="KW-0378">Hydrolase</keyword>
<accession>A0AA36M4L5</accession>
<dbReference type="PANTHER" id="PTHR42776:SF27">
    <property type="entry name" value="DIPEPTIDYL PEPTIDASE FAMILY MEMBER 6"/>
    <property type="match status" value="1"/>
</dbReference>
<organism evidence="4 5">
    <name type="scientific">Cylicocyclus nassatus</name>
    <name type="common">Nematode worm</name>
    <dbReference type="NCBI Taxonomy" id="53992"/>
    <lineage>
        <taxon>Eukaryota</taxon>
        <taxon>Metazoa</taxon>
        <taxon>Ecdysozoa</taxon>
        <taxon>Nematoda</taxon>
        <taxon>Chromadorea</taxon>
        <taxon>Rhabditida</taxon>
        <taxon>Rhabditina</taxon>
        <taxon>Rhabditomorpha</taxon>
        <taxon>Strongyloidea</taxon>
        <taxon>Strongylidae</taxon>
        <taxon>Cylicocyclus</taxon>
    </lineage>
</organism>
<dbReference type="Gene3D" id="3.40.50.1820">
    <property type="entry name" value="alpha/beta hydrolase"/>
    <property type="match status" value="1"/>
</dbReference>
<protein>
    <recommendedName>
        <fullName evidence="3">Peptidase S9 prolyl oligopeptidase catalytic domain-containing protein</fullName>
    </recommendedName>
</protein>
<name>A0AA36M4L5_CYLNA</name>
<dbReference type="AlphaFoldDB" id="A0AA36M4L5"/>
<dbReference type="PANTHER" id="PTHR42776">
    <property type="entry name" value="SERINE PEPTIDASE S9 FAMILY MEMBER"/>
    <property type="match status" value="1"/>
</dbReference>
<comment type="caution">
    <text evidence="4">The sequence shown here is derived from an EMBL/GenBank/DDBJ whole genome shotgun (WGS) entry which is preliminary data.</text>
</comment>
<dbReference type="InterPro" id="IPR029058">
    <property type="entry name" value="AB_hydrolase_fold"/>
</dbReference>
<evidence type="ECO:0000256" key="1">
    <source>
        <dbReference type="ARBA" id="ARBA00022801"/>
    </source>
</evidence>
<keyword evidence="5" id="KW-1185">Reference proteome</keyword>
<feature type="region of interest" description="Disordered" evidence="2">
    <location>
        <begin position="1"/>
        <end position="24"/>
    </location>
</feature>
<dbReference type="GO" id="GO:0006508">
    <property type="term" value="P:proteolysis"/>
    <property type="evidence" value="ECO:0007669"/>
    <property type="project" value="InterPro"/>
</dbReference>
<evidence type="ECO:0000256" key="2">
    <source>
        <dbReference type="SAM" id="MobiDB-lite"/>
    </source>
</evidence>